<dbReference type="RefSeq" id="WP_152813090.1">
    <property type="nucleotide sequence ID" value="NZ_VJXX01000001.1"/>
</dbReference>
<organism evidence="2 3">
    <name type="scientific">Arthrobacter bussei</name>
    <dbReference type="NCBI Taxonomy" id="2594179"/>
    <lineage>
        <taxon>Bacteria</taxon>
        <taxon>Bacillati</taxon>
        <taxon>Actinomycetota</taxon>
        <taxon>Actinomycetes</taxon>
        <taxon>Micrococcales</taxon>
        <taxon>Micrococcaceae</taxon>
        <taxon>Arthrobacter</taxon>
    </lineage>
</organism>
<reference evidence="3" key="1">
    <citation type="submission" date="2019-07" db="EMBL/GenBank/DDBJ databases">
        <title>Arthrobacter KR32 sp. nov., isolated from mountain cheese made of cows milk.</title>
        <authorList>
            <person name="Flegler A."/>
        </authorList>
    </citation>
    <scope>NUCLEOTIDE SEQUENCE [LARGE SCALE GENOMIC DNA]</scope>
    <source>
        <strain evidence="3">KR32</strain>
    </source>
</reference>
<feature type="domain" description="Metallo-beta-lactamase" evidence="1">
    <location>
        <begin position="41"/>
        <end position="256"/>
    </location>
</feature>
<keyword evidence="2" id="KW-0378">Hydrolase</keyword>
<keyword evidence="3" id="KW-1185">Reference proteome</keyword>
<evidence type="ECO:0000313" key="3">
    <source>
        <dbReference type="Proteomes" id="UP000326464"/>
    </source>
</evidence>
<dbReference type="InterPro" id="IPR001279">
    <property type="entry name" value="Metallo-B-lactamas"/>
</dbReference>
<dbReference type="OrthoDB" id="2971563at2"/>
<gene>
    <name evidence="2" type="ORF">FNH21_06185</name>
</gene>
<dbReference type="SMART" id="SM00849">
    <property type="entry name" value="Lactamase_B"/>
    <property type="match status" value="1"/>
</dbReference>
<dbReference type="SUPFAM" id="SSF56281">
    <property type="entry name" value="Metallo-hydrolase/oxidoreductase"/>
    <property type="match status" value="1"/>
</dbReference>
<evidence type="ECO:0000313" key="2">
    <source>
        <dbReference type="EMBL" id="MPY10314.1"/>
    </source>
</evidence>
<dbReference type="GO" id="GO:0016787">
    <property type="term" value="F:hydrolase activity"/>
    <property type="evidence" value="ECO:0007669"/>
    <property type="project" value="UniProtKB-KW"/>
</dbReference>
<dbReference type="AlphaFoldDB" id="A0A7X1TN24"/>
<evidence type="ECO:0000259" key="1">
    <source>
        <dbReference type="SMART" id="SM00849"/>
    </source>
</evidence>
<accession>A0A7X1TN24</accession>
<dbReference type="InterPro" id="IPR050855">
    <property type="entry name" value="NDM-1-like"/>
</dbReference>
<proteinExistence type="predicted"/>
<dbReference type="Pfam" id="PF00753">
    <property type="entry name" value="Lactamase_B"/>
    <property type="match status" value="1"/>
</dbReference>
<protein>
    <submittedName>
        <fullName evidence="2">MBL fold metallo-hydrolase</fullName>
    </submittedName>
</protein>
<comment type="caution">
    <text evidence="2">The sequence shown here is derived from an EMBL/GenBank/DDBJ whole genome shotgun (WGS) entry which is preliminary data.</text>
</comment>
<sequence length="337" mass="35257">MRSTSSAQSDALARGELPPLDRVRDDVWALAQPMPGGHLAYSFTYLLTADDGGVHVVDPGWDSDGNWERLLAALTVVAPGSTGAGAVSGITGTHLHPDHVGMSARLRRASGAPLGMHAAERAALGQHSTRLLDLDAALGRLGGWGVPEERRTELAQYVDQSPEGLVLAVDHELHDGDRLPVQGFGLVVMSTPGHTGGHVCLRDDARGLVFTGDHVLPTVFPGLGLGGPTATNPLADYVASVGALAPWSDYEALPGHGFRFTGLGERAAACAEHQLARARQVAAILAEAGPEPTVWELASRLAWTAGWDGLHGFQLLSALNQTEMHRGFVRGGGTTGA</sequence>
<name>A0A7X1TN24_9MICC</name>
<dbReference type="EMBL" id="VJXX01000001">
    <property type="protein sequence ID" value="MPY10314.1"/>
    <property type="molecule type" value="Genomic_DNA"/>
</dbReference>
<dbReference type="InterPro" id="IPR036866">
    <property type="entry name" value="RibonucZ/Hydroxyglut_hydro"/>
</dbReference>
<dbReference type="Proteomes" id="UP000326464">
    <property type="component" value="Unassembled WGS sequence"/>
</dbReference>
<dbReference type="PANTHER" id="PTHR42951">
    <property type="entry name" value="METALLO-BETA-LACTAMASE DOMAIN-CONTAINING"/>
    <property type="match status" value="1"/>
</dbReference>
<dbReference type="Gene3D" id="3.60.15.10">
    <property type="entry name" value="Ribonuclease Z/Hydroxyacylglutathione hydrolase-like"/>
    <property type="match status" value="1"/>
</dbReference>